<organism evidence="10 11">
    <name type="scientific">Elsinoe australis</name>
    <dbReference type="NCBI Taxonomy" id="40998"/>
    <lineage>
        <taxon>Eukaryota</taxon>
        <taxon>Fungi</taxon>
        <taxon>Dikarya</taxon>
        <taxon>Ascomycota</taxon>
        <taxon>Pezizomycotina</taxon>
        <taxon>Dothideomycetes</taxon>
        <taxon>Dothideomycetidae</taxon>
        <taxon>Myriangiales</taxon>
        <taxon>Elsinoaceae</taxon>
        <taxon>Elsinoe</taxon>
    </lineage>
</organism>
<protein>
    <recommendedName>
        <fullName evidence="7">Mediator of RNA polymerase II transcription subunit 1</fullName>
    </recommendedName>
    <alternativeName>
        <fullName evidence="7">Mediator complex subunit 1</fullName>
    </alternativeName>
</protein>
<dbReference type="InterPro" id="IPR019680">
    <property type="entry name" value="Mediator_Med1"/>
</dbReference>
<dbReference type="Proteomes" id="UP000243723">
    <property type="component" value="Unassembled WGS sequence"/>
</dbReference>
<comment type="subcellular location">
    <subcellularLocation>
        <location evidence="1 7">Nucleus</location>
    </subcellularLocation>
</comment>
<dbReference type="GO" id="GO:0016592">
    <property type="term" value="C:mediator complex"/>
    <property type="evidence" value="ECO:0007669"/>
    <property type="project" value="InterPro"/>
</dbReference>
<feature type="domain" description="Mediator complex subunit Med1" evidence="9">
    <location>
        <begin position="189"/>
        <end position="591"/>
    </location>
</feature>
<dbReference type="AlphaFoldDB" id="A0A2P8ADS2"/>
<name>A0A2P8ADS2_9PEZI</name>
<gene>
    <name evidence="10" type="ORF">B9Z65_6625</name>
</gene>
<keyword evidence="6 7" id="KW-0539">Nucleus</keyword>
<feature type="compositionally biased region" description="Polar residues" evidence="8">
    <location>
        <begin position="37"/>
        <end position="46"/>
    </location>
</feature>
<evidence type="ECO:0000256" key="5">
    <source>
        <dbReference type="ARBA" id="ARBA00023163"/>
    </source>
</evidence>
<comment type="function">
    <text evidence="7">Component of the Mediator complex, a coactivator involved in the regulated transcription of nearly all RNA polymerase II-dependent genes. Mediator functions as a bridge to convey information from gene-specific regulatory proteins to the basal RNA polymerase II transcription machinery. Mediator is recruited to promoters by direct interactions with regulatory proteins and serves as a scaffold for the assembly of a functional preinitiation complex with RNA polymerase II and the general transcription factors.</text>
</comment>
<sequence>MSTPTPGAQSGHAVKNPTPSHTAATPRSVPSPALSRQHASSLSAKQPSRHPGGVPMAPSLSQASNTSGGAKGAAAGLGINNAGIKVEGVSPAHLGMSGHGMSFASPAAGMMGLDGMGMGTPGMGDPGSVTGMGGVGMGITLSEMGIQMGQDRGKRDEDEERRKKVAGVLQRIGCRERKQTGKSKRSGMGRVGDEGVRRVGRWAGFDVEVESKYEGKEWEGNRPIVIAGRNAVLIDLAFRNSLASKVEVTFNTENEAVTAHQAGAASVLKDNLTPKDGIASINTRLDRFAENLERLGRLDKLSTPNLNCVDAVTGLYIAFKKLFEHEKEAAKTLFNGADVGRQEKVNREVMTKKSGQPGMHINDRIGPSLNYWSETSSSTSSKHDEHISSLELTVEHSDPSTFPSIRISNNWLADRIVKPTEESSDPTDLISNKPALDWLEPDPTMIQPSKDNNEAMAVDEGPKSPEVRFVARLHPPIVMPYTTAVQILQSSGLTSMPTIETPQQYETALLSLPPSTRHSPNDATTVSERTIFLPNLDQEKDTTHRNSLYVPKPEFGFKLSEIPFSHPRQIVAVLPTLRQWARLGALLSTSFSATATAGTSAAQLSAPSKTVPLRTQNGKKLALDALLNGHETPALDGDADAETDAGAALPVDITLSTSPPAPSVTVFFPVGGRLGSVTFEVGTNGEVGVMAQDLVGGEIGGGADAGGEGMDVDGEKGIDVIQEQARMARALEVVGDVGVWVEWIRRRYQ</sequence>
<evidence type="ECO:0000256" key="7">
    <source>
        <dbReference type="RuleBase" id="RU364059"/>
    </source>
</evidence>
<keyword evidence="11" id="KW-1185">Reference proteome</keyword>
<keyword evidence="5 7" id="KW-0804">Transcription</keyword>
<keyword evidence="4 7" id="KW-0010">Activator</keyword>
<comment type="caution">
    <text evidence="10">The sequence shown here is derived from an EMBL/GenBank/DDBJ whole genome shotgun (WGS) entry which is preliminary data.</text>
</comment>
<dbReference type="GO" id="GO:0003712">
    <property type="term" value="F:transcription coregulator activity"/>
    <property type="evidence" value="ECO:0007669"/>
    <property type="project" value="InterPro"/>
</dbReference>
<evidence type="ECO:0000256" key="6">
    <source>
        <dbReference type="ARBA" id="ARBA00023242"/>
    </source>
</evidence>
<dbReference type="EMBL" id="NHZQ01000016">
    <property type="protein sequence ID" value="PSK58610.1"/>
    <property type="molecule type" value="Genomic_DNA"/>
</dbReference>
<feature type="region of interest" description="Disordered" evidence="8">
    <location>
        <begin position="421"/>
        <end position="442"/>
    </location>
</feature>
<evidence type="ECO:0000259" key="9">
    <source>
        <dbReference type="Pfam" id="PF10744"/>
    </source>
</evidence>
<evidence type="ECO:0000256" key="8">
    <source>
        <dbReference type="SAM" id="MobiDB-lite"/>
    </source>
</evidence>
<evidence type="ECO:0000313" key="10">
    <source>
        <dbReference type="EMBL" id="PSK58610.1"/>
    </source>
</evidence>
<dbReference type="PANTHER" id="PTHR35041:SF4">
    <property type="entry name" value="MEDIATOR OF RNA POLYMERASE II TRANSCRIPTION SUBUNIT 1"/>
    <property type="match status" value="1"/>
</dbReference>
<accession>A0A2P8ADS2</accession>
<dbReference type="STRING" id="40998.A0A2P8ADS2"/>
<feature type="region of interest" description="Disordered" evidence="8">
    <location>
        <begin position="1"/>
        <end position="72"/>
    </location>
</feature>
<keyword evidence="3 7" id="KW-0805">Transcription regulation</keyword>
<evidence type="ECO:0000256" key="2">
    <source>
        <dbReference type="ARBA" id="ARBA00006210"/>
    </source>
</evidence>
<evidence type="ECO:0000256" key="4">
    <source>
        <dbReference type="ARBA" id="ARBA00023159"/>
    </source>
</evidence>
<evidence type="ECO:0000256" key="1">
    <source>
        <dbReference type="ARBA" id="ARBA00004123"/>
    </source>
</evidence>
<evidence type="ECO:0000313" key="11">
    <source>
        <dbReference type="Proteomes" id="UP000243723"/>
    </source>
</evidence>
<dbReference type="OrthoDB" id="5310959at2759"/>
<dbReference type="PANTHER" id="PTHR35041">
    <property type="entry name" value="MEDIATOR OF RNA POLYMERASE II TRANSCRIPTION SUBUNIT 1"/>
    <property type="match status" value="1"/>
</dbReference>
<proteinExistence type="inferred from homology"/>
<reference evidence="10 11" key="1">
    <citation type="submission" date="2017-05" db="EMBL/GenBank/DDBJ databases">
        <title>Draft genome sequence of Elsinoe australis.</title>
        <authorList>
            <person name="Cheng Q."/>
        </authorList>
    </citation>
    <scope>NUCLEOTIDE SEQUENCE [LARGE SCALE GENOMIC DNA]</scope>
    <source>
        <strain evidence="10 11">NL1</strain>
    </source>
</reference>
<dbReference type="GO" id="GO:0045944">
    <property type="term" value="P:positive regulation of transcription by RNA polymerase II"/>
    <property type="evidence" value="ECO:0007669"/>
    <property type="project" value="UniProtKB-ARBA"/>
</dbReference>
<comment type="similarity">
    <text evidence="2 7">Belongs to the Mediator complex subunit 1 family.</text>
</comment>
<dbReference type="Pfam" id="PF10744">
    <property type="entry name" value="Med1"/>
    <property type="match status" value="1"/>
</dbReference>
<evidence type="ECO:0000256" key="3">
    <source>
        <dbReference type="ARBA" id="ARBA00023015"/>
    </source>
</evidence>